<dbReference type="AlphaFoldDB" id="A0A7W9YFE9"/>
<comment type="caution">
    <text evidence="2">The sequence shown here is derived from an EMBL/GenBank/DDBJ whole genome shotgun (WGS) entry which is preliminary data.</text>
</comment>
<evidence type="ECO:0000313" key="3">
    <source>
        <dbReference type="Proteomes" id="UP000546642"/>
    </source>
</evidence>
<sequence>MTASDHPVLPRSPRTRIGGSDRFTIARFHQKESAP</sequence>
<evidence type="ECO:0000313" key="2">
    <source>
        <dbReference type="EMBL" id="MBB6171173.1"/>
    </source>
</evidence>
<dbReference type="EMBL" id="JACHDS010000001">
    <property type="protein sequence ID" value="MBB6171173.1"/>
    <property type="molecule type" value="Genomic_DNA"/>
</dbReference>
<gene>
    <name evidence="2" type="ORF">HNR23_001233</name>
</gene>
<reference evidence="2 3" key="1">
    <citation type="submission" date="2020-08" db="EMBL/GenBank/DDBJ databases">
        <title>Sequencing the genomes of 1000 actinobacteria strains.</title>
        <authorList>
            <person name="Klenk H.-P."/>
        </authorList>
    </citation>
    <scope>NUCLEOTIDE SEQUENCE [LARGE SCALE GENOMIC DNA]</scope>
    <source>
        <strain evidence="2 3">DSM 46659</strain>
    </source>
</reference>
<dbReference type="Proteomes" id="UP000546642">
    <property type="component" value="Unassembled WGS sequence"/>
</dbReference>
<name>A0A7W9YFE9_9ACTN</name>
<protein>
    <submittedName>
        <fullName evidence="2">Uncharacterized protein</fullName>
    </submittedName>
</protein>
<accession>A0A7W9YFE9</accession>
<keyword evidence="3" id="KW-1185">Reference proteome</keyword>
<organism evidence="2 3">
    <name type="scientific">Nocardiopsis mwathae</name>
    <dbReference type="NCBI Taxonomy" id="1472723"/>
    <lineage>
        <taxon>Bacteria</taxon>
        <taxon>Bacillati</taxon>
        <taxon>Actinomycetota</taxon>
        <taxon>Actinomycetes</taxon>
        <taxon>Streptosporangiales</taxon>
        <taxon>Nocardiopsidaceae</taxon>
        <taxon>Nocardiopsis</taxon>
    </lineage>
</organism>
<feature type="region of interest" description="Disordered" evidence="1">
    <location>
        <begin position="1"/>
        <end position="23"/>
    </location>
</feature>
<proteinExistence type="predicted"/>
<evidence type="ECO:0000256" key="1">
    <source>
        <dbReference type="SAM" id="MobiDB-lite"/>
    </source>
</evidence>